<evidence type="ECO:0000313" key="10">
    <source>
        <dbReference type="Proteomes" id="UP000772434"/>
    </source>
</evidence>
<dbReference type="EMBL" id="JADNRY010000116">
    <property type="protein sequence ID" value="KAF9064724.1"/>
    <property type="molecule type" value="Genomic_DNA"/>
</dbReference>
<dbReference type="InterPro" id="IPR046357">
    <property type="entry name" value="PPIase_dom_sf"/>
</dbReference>
<dbReference type="PROSITE" id="PS50059">
    <property type="entry name" value="FKBP_PPIASE"/>
    <property type="match status" value="1"/>
</dbReference>
<feature type="signal peptide" evidence="6">
    <location>
        <begin position="1"/>
        <end position="20"/>
    </location>
</feature>
<dbReference type="Gene3D" id="3.10.50.40">
    <property type="match status" value="1"/>
</dbReference>
<evidence type="ECO:0000313" key="9">
    <source>
        <dbReference type="EMBL" id="KAF9064724.1"/>
    </source>
</evidence>
<feature type="domain" description="PPIase FKBP-type" evidence="7">
    <location>
        <begin position="51"/>
        <end position="140"/>
    </location>
</feature>
<keyword evidence="6" id="KW-0732">Signal</keyword>
<dbReference type="GO" id="GO:0005783">
    <property type="term" value="C:endoplasmic reticulum"/>
    <property type="evidence" value="ECO:0007669"/>
    <property type="project" value="TreeGrafter"/>
</dbReference>
<evidence type="ECO:0000256" key="3">
    <source>
        <dbReference type="ARBA" id="ARBA00023110"/>
    </source>
</evidence>
<keyword evidence="10" id="KW-1185">Reference proteome</keyword>
<keyword evidence="3 5" id="KW-0697">Rotamase</keyword>
<protein>
    <recommendedName>
        <fullName evidence="2 5">peptidylprolyl isomerase</fullName>
        <ecNumber evidence="2 5">5.2.1.8</ecNumber>
    </recommendedName>
</protein>
<keyword evidence="4 5" id="KW-0413">Isomerase</keyword>
<evidence type="ECO:0000256" key="2">
    <source>
        <dbReference type="ARBA" id="ARBA00013194"/>
    </source>
</evidence>
<dbReference type="EC" id="5.2.1.8" evidence="2 5"/>
<dbReference type="OrthoDB" id="1902587at2759"/>
<dbReference type="SUPFAM" id="SSF54534">
    <property type="entry name" value="FKBP-like"/>
    <property type="match status" value="1"/>
</dbReference>
<dbReference type="InterPro" id="IPR001179">
    <property type="entry name" value="PPIase_FKBP_dom"/>
</dbReference>
<evidence type="ECO:0000256" key="5">
    <source>
        <dbReference type="PROSITE-ProRule" id="PRU00277"/>
    </source>
</evidence>
<dbReference type="PANTHER" id="PTHR45779:SF7">
    <property type="entry name" value="PEPTIDYLPROLYL ISOMERASE"/>
    <property type="match status" value="1"/>
</dbReference>
<evidence type="ECO:0000256" key="6">
    <source>
        <dbReference type="SAM" id="SignalP"/>
    </source>
</evidence>
<gene>
    <name evidence="9" type="ORF">BDP27DRAFT_1333022</name>
    <name evidence="8" type="ORF">BDP27DRAFT_1338376</name>
</gene>
<evidence type="ECO:0000256" key="1">
    <source>
        <dbReference type="ARBA" id="ARBA00000971"/>
    </source>
</evidence>
<accession>A0A9P5PFK6</accession>
<dbReference type="Pfam" id="PF00254">
    <property type="entry name" value="FKBP_C"/>
    <property type="match status" value="1"/>
</dbReference>
<comment type="caution">
    <text evidence="9">The sequence shown here is derived from an EMBL/GenBank/DDBJ whole genome shotgun (WGS) entry which is preliminary data.</text>
</comment>
<dbReference type="Proteomes" id="UP000772434">
    <property type="component" value="Unassembled WGS sequence"/>
</dbReference>
<dbReference type="InterPro" id="IPR044609">
    <property type="entry name" value="FKBP2/11"/>
</dbReference>
<sequence>MRIINWAFCLLATTATAVYAQDAPPDYVAPTELIIDTTHMPAVCTAKASAGDTVNVHYTGTLHATGVKFDSSHDRGKPLPLTLGRGQVIKGWDEGLLGMCVGEKRKLTIPANKAYGASGFGSIIPANSALVFDTELVGLDSVHDEL</sequence>
<proteinExistence type="predicted"/>
<dbReference type="FunFam" id="3.10.50.40:FF:000006">
    <property type="entry name" value="Peptidyl-prolyl cis-trans isomerase"/>
    <property type="match status" value="1"/>
</dbReference>
<dbReference type="AlphaFoldDB" id="A0A9P5PFK6"/>
<comment type="catalytic activity">
    <reaction evidence="1 5">
        <text>[protein]-peptidylproline (omega=180) = [protein]-peptidylproline (omega=0)</text>
        <dbReference type="Rhea" id="RHEA:16237"/>
        <dbReference type="Rhea" id="RHEA-COMP:10747"/>
        <dbReference type="Rhea" id="RHEA-COMP:10748"/>
        <dbReference type="ChEBI" id="CHEBI:83833"/>
        <dbReference type="ChEBI" id="CHEBI:83834"/>
        <dbReference type="EC" id="5.2.1.8"/>
    </reaction>
</comment>
<evidence type="ECO:0000256" key="4">
    <source>
        <dbReference type="ARBA" id="ARBA00023235"/>
    </source>
</evidence>
<evidence type="ECO:0000259" key="7">
    <source>
        <dbReference type="PROSITE" id="PS50059"/>
    </source>
</evidence>
<organism evidence="9 10">
    <name type="scientific">Rhodocollybia butyracea</name>
    <dbReference type="NCBI Taxonomy" id="206335"/>
    <lineage>
        <taxon>Eukaryota</taxon>
        <taxon>Fungi</taxon>
        <taxon>Dikarya</taxon>
        <taxon>Basidiomycota</taxon>
        <taxon>Agaricomycotina</taxon>
        <taxon>Agaricomycetes</taxon>
        <taxon>Agaricomycetidae</taxon>
        <taxon>Agaricales</taxon>
        <taxon>Marasmiineae</taxon>
        <taxon>Omphalotaceae</taxon>
        <taxon>Rhodocollybia</taxon>
    </lineage>
</organism>
<dbReference type="PANTHER" id="PTHR45779">
    <property type="entry name" value="PEPTIDYLPROLYL ISOMERASE"/>
    <property type="match status" value="1"/>
</dbReference>
<reference evidence="9" key="1">
    <citation type="submission" date="2020-11" db="EMBL/GenBank/DDBJ databases">
        <authorList>
            <consortium name="DOE Joint Genome Institute"/>
            <person name="Ahrendt S."/>
            <person name="Riley R."/>
            <person name="Andreopoulos W."/>
            <person name="Labutti K."/>
            <person name="Pangilinan J."/>
            <person name="Ruiz-Duenas F.J."/>
            <person name="Barrasa J.M."/>
            <person name="Sanchez-Garcia M."/>
            <person name="Camarero S."/>
            <person name="Miyauchi S."/>
            <person name="Serrano A."/>
            <person name="Linde D."/>
            <person name="Babiker R."/>
            <person name="Drula E."/>
            <person name="Ayuso-Fernandez I."/>
            <person name="Pacheco R."/>
            <person name="Padilla G."/>
            <person name="Ferreira P."/>
            <person name="Barriuso J."/>
            <person name="Kellner H."/>
            <person name="Castanera R."/>
            <person name="Alfaro M."/>
            <person name="Ramirez L."/>
            <person name="Pisabarro A.G."/>
            <person name="Kuo A."/>
            <person name="Tritt A."/>
            <person name="Lipzen A."/>
            <person name="He G."/>
            <person name="Yan M."/>
            <person name="Ng V."/>
            <person name="Cullen D."/>
            <person name="Martin F."/>
            <person name="Rosso M.-N."/>
            <person name="Henrissat B."/>
            <person name="Hibbett D."/>
            <person name="Martinez A.T."/>
            <person name="Grigoriev I.V."/>
        </authorList>
    </citation>
    <scope>NUCLEOTIDE SEQUENCE</scope>
    <source>
        <strain evidence="9">AH 40177</strain>
    </source>
</reference>
<evidence type="ECO:0000313" key="8">
    <source>
        <dbReference type="EMBL" id="KAF9061318.1"/>
    </source>
</evidence>
<feature type="chain" id="PRO_5040653542" description="peptidylprolyl isomerase" evidence="6">
    <location>
        <begin position="21"/>
        <end position="146"/>
    </location>
</feature>
<dbReference type="GO" id="GO:0003755">
    <property type="term" value="F:peptidyl-prolyl cis-trans isomerase activity"/>
    <property type="evidence" value="ECO:0007669"/>
    <property type="project" value="UniProtKB-KW"/>
</dbReference>
<name>A0A9P5PFK6_9AGAR</name>
<dbReference type="EMBL" id="JADNRY010000207">
    <property type="protein sequence ID" value="KAF9061318.1"/>
    <property type="molecule type" value="Genomic_DNA"/>
</dbReference>